<name>A0ACC2NTT4_9HYME</name>
<evidence type="ECO:0000313" key="2">
    <source>
        <dbReference type="Proteomes" id="UP001239111"/>
    </source>
</evidence>
<dbReference type="EMBL" id="CM056743">
    <property type="protein sequence ID" value="KAJ8672945.1"/>
    <property type="molecule type" value="Genomic_DNA"/>
</dbReference>
<proteinExistence type="predicted"/>
<gene>
    <name evidence="1" type="ORF">QAD02_004206</name>
</gene>
<organism evidence="1 2">
    <name type="scientific">Eretmocerus hayati</name>
    <dbReference type="NCBI Taxonomy" id="131215"/>
    <lineage>
        <taxon>Eukaryota</taxon>
        <taxon>Metazoa</taxon>
        <taxon>Ecdysozoa</taxon>
        <taxon>Arthropoda</taxon>
        <taxon>Hexapoda</taxon>
        <taxon>Insecta</taxon>
        <taxon>Pterygota</taxon>
        <taxon>Neoptera</taxon>
        <taxon>Endopterygota</taxon>
        <taxon>Hymenoptera</taxon>
        <taxon>Apocrita</taxon>
        <taxon>Proctotrupomorpha</taxon>
        <taxon>Chalcidoidea</taxon>
        <taxon>Aphelinidae</taxon>
        <taxon>Aphelininae</taxon>
        <taxon>Eretmocerus</taxon>
    </lineage>
</organism>
<keyword evidence="2" id="KW-1185">Reference proteome</keyword>
<sequence length="142" mass="15566">MNVSVTGRATGWTQPLAFGSARSATSGTQIFKIIKESTKAVVQASLIPTTLITDEGGPNLTGTAQLEEETKRLRKLKIFDFEEEEGTLHVKGQELVHVWNVPHLSKCSRNLLSVLDLDPNYVQGKKKTESALISWGLEITST</sequence>
<dbReference type="Proteomes" id="UP001239111">
    <property type="component" value="Chromosome 3"/>
</dbReference>
<protein>
    <submittedName>
        <fullName evidence="1">Uncharacterized protein</fullName>
    </submittedName>
</protein>
<comment type="caution">
    <text evidence="1">The sequence shown here is derived from an EMBL/GenBank/DDBJ whole genome shotgun (WGS) entry which is preliminary data.</text>
</comment>
<reference evidence="1" key="1">
    <citation type="submission" date="2023-04" db="EMBL/GenBank/DDBJ databases">
        <title>A chromosome-level genome assembly of the parasitoid wasp Eretmocerus hayati.</title>
        <authorList>
            <person name="Zhong Y."/>
            <person name="Liu S."/>
            <person name="Liu Y."/>
        </authorList>
    </citation>
    <scope>NUCLEOTIDE SEQUENCE</scope>
    <source>
        <strain evidence="1">ZJU_SS_LIU_2023</strain>
    </source>
</reference>
<evidence type="ECO:0000313" key="1">
    <source>
        <dbReference type="EMBL" id="KAJ8672945.1"/>
    </source>
</evidence>
<accession>A0ACC2NTT4</accession>